<evidence type="ECO:0000256" key="1">
    <source>
        <dbReference type="SAM" id="Coils"/>
    </source>
</evidence>
<proteinExistence type="predicted"/>
<dbReference type="EMBL" id="BEYU01000039">
    <property type="protein sequence ID" value="GBG28117.1"/>
    <property type="molecule type" value="Genomic_DNA"/>
</dbReference>
<gene>
    <name evidence="3" type="ORF">FCC1311_043402</name>
</gene>
<feature type="compositionally biased region" description="Polar residues" evidence="2">
    <location>
        <begin position="160"/>
        <end position="172"/>
    </location>
</feature>
<feature type="region of interest" description="Disordered" evidence="2">
    <location>
        <begin position="1"/>
        <end position="20"/>
    </location>
</feature>
<keyword evidence="4" id="KW-1185">Reference proteome</keyword>
<evidence type="ECO:0000313" key="3">
    <source>
        <dbReference type="EMBL" id="GBG28117.1"/>
    </source>
</evidence>
<protein>
    <submittedName>
        <fullName evidence="3">Uncharacterized protein</fullName>
    </submittedName>
</protein>
<organism evidence="3 4">
    <name type="scientific">Hondaea fermentalgiana</name>
    <dbReference type="NCBI Taxonomy" id="2315210"/>
    <lineage>
        <taxon>Eukaryota</taxon>
        <taxon>Sar</taxon>
        <taxon>Stramenopiles</taxon>
        <taxon>Bigyra</taxon>
        <taxon>Labyrinthulomycetes</taxon>
        <taxon>Thraustochytrida</taxon>
        <taxon>Thraustochytriidae</taxon>
        <taxon>Hondaea</taxon>
    </lineage>
</organism>
<accession>A0A2R5GAT1</accession>
<dbReference type="InParanoid" id="A0A2R5GAT1"/>
<feature type="coiled-coil region" evidence="1">
    <location>
        <begin position="72"/>
        <end position="99"/>
    </location>
</feature>
<keyword evidence="1" id="KW-0175">Coiled coil</keyword>
<name>A0A2R5GAT1_9STRA</name>
<reference evidence="3 4" key="1">
    <citation type="submission" date="2017-12" db="EMBL/GenBank/DDBJ databases">
        <title>Sequencing, de novo assembly and annotation of complete genome of a new Thraustochytrid species, strain FCC1311.</title>
        <authorList>
            <person name="Sedici K."/>
            <person name="Godart F."/>
            <person name="Aiese Cigliano R."/>
            <person name="Sanseverino W."/>
            <person name="Barakat M."/>
            <person name="Ortet P."/>
            <person name="Marechal E."/>
            <person name="Cagnac O."/>
            <person name="Amato A."/>
        </authorList>
    </citation>
    <scope>NUCLEOTIDE SEQUENCE [LARGE SCALE GENOMIC DNA]</scope>
</reference>
<dbReference type="Proteomes" id="UP000241890">
    <property type="component" value="Unassembled WGS sequence"/>
</dbReference>
<dbReference type="AlphaFoldDB" id="A0A2R5GAT1"/>
<comment type="caution">
    <text evidence="3">The sequence shown here is derived from an EMBL/GenBank/DDBJ whole genome shotgun (WGS) entry which is preliminary data.</text>
</comment>
<sequence length="186" mass="20552">MMFRLSDTKSPVNGREREAPETISTWQNAGFAAAETRVEGFRASGKARTQKSHPHWASQHMASIVRQIGTQRRKETEIAEGMEREIMAYEERRQRETDLVLLRAQECSDFVDFLVLVNRYGPVPDWQRSAGPIGCWNCAKALDGGGDVDARSGHPAWCPSTGSESHESTVSGIRSDGGLEARSATS</sequence>
<evidence type="ECO:0000256" key="2">
    <source>
        <dbReference type="SAM" id="MobiDB-lite"/>
    </source>
</evidence>
<feature type="region of interest" description="Disordered" evidence="2">
    <location>
        <begin position="157"/>
        <end position="186"/>
    </location>
</feature>
<evidence type="ECO:0000313" key="4">
    <source>
        <dbReference type="Proteomes" id="UP000241890"/>
    </source>
</evidence>